<dbReference type="AlphaFoldDB" id="A0A069QDR4"/>
<dbReference type="EMBL" id="JNGW01000139">
    <property type="protein sequence ID" value="KDR50792.1"/>
    <property type="molecule type" value="Genomic_DNA"/>
</dbReference>
<proteinExistence type="predicted"/>
<evidence type="ECO:0000313" key="2">
    <source>
        <dbReference type="Proteomes" id="UP000027442"/>
    </source>
</evidence>
<reference evidence="1 2" key="1">
    <citation type="submission" date="2013-08" db="EMBL/GenBank/DDBJ databases">
        <authorList>
            <person name="Weinstock G."/>
            <person name="Sodergren E."/>
            <person name="Wylie T."/>
            <person name="Fulton L."/>
            <person name="Fulton R."/>
            <person name="Fronick C."/>
            <person name="O'Laughlin M."/>
            <person name="Godfrey J."/>
            <person name="Miner T."/>
            <person name="Herter B."/>
            <person name="Appelbaum E."/>
            <person name="Cordes M."/>
            <person name="Lek S."/>
            <person name="Wollam A."/>
            <person name="Pepin K.H."/>
            <person name="Palsikar V.B."/>
            <person name="Mitreva M."/>
            <person name="Wilson R.K."/>
        </authorList>
    </citation>
    <scope>NUCLEOTIDE SEQUENCE [LARGE SCALE GENOMIC DNA]</scope>
    <source>
        <strain evidence="1 2">ATCC 15930</strain>
    </source>
</reference>
<organism evidence="1 2">
    <name type="scientific">Hoylesella loescheii DSM 19665 = JCM 12249 = ATCC 15930</name>
    <dbReference type="NCBI Taxonomy" id="1122985"/>
    <lineage>
        <taxon>Bacteria</taxon>
        <taxon>Pseudomonadati</taxon>
        <taxon>Bacteroidota</taxon>
        <taxon>Bacteroidia</taxon>
        <taxon>Bacteroidales</taxon>
        <taxon>Prevotellaceae</taxon>
        <taxon>Hoylesella</taxon>
    </lineage>
</organism>
<accession>A0A069QDR4</accession>
<sequence length="70" mass="8590">MTIRTANLHNKIQVRDKTTCLSNKTAQVKKWRSRQLPRIGRWHNEFLLSRIRLYNMYARAREEWFNVDKT</sequence>
<protein>
    <submittedName>
        <fullName evidence="1">Uncharacterized protein</fullName>
    </submittedName>
</protein>
<dbReference type="HOGENOM" id="CLU_2754514_0_0_10"/>
<gene>
    <name evidence="1" type="ORF">HMPREF1991_03164</name>
</gene>
<comment type="caution">
    <text evidence="1">The sequence shown here is derived from an EMBL/GenBank/DDBJ whole genome shotgun (WGS) entry which is preliminary data.</text>
</comment>
<name>A0A069QDR4_HOYLO</name>
<evidence type="ECO:0000313" key="1">
    <source>
        <dbReference type="EMBL" id="KDR50792.1"/>
    </source>
</evidence>
<keyword evidence="2" id="KW-1185">Reference proteome</keyword>
<dbReference type="Proteomes" id="UP000027442">
    <property type="component" value="Unassembled WGS sequence"/>
</dbReference>